<dbReference type="GO" id="GO:0005886">
    <property type="term" value="C:plasma membrane"/>
    <property type="evidence" value="ECO:0007669"/>
    <property type="project" value="UniProtKB-SubCell"/>
</dbReference>
<dbReference type="Pfam" id="PF13515">
    <property type="entry name" value="FUSC_2"/>
    <property type="match status" value="1"/>
</dbReference>
<evidence type="ECO:0000256" key="1">
    <source>
        <dbReference type="ARBA" id="ARBA00004651"/>
    </source>
</evidence>
<name>A0A7W0C0G9_9BACL</name>
<evidence type="ECO:0000256" key="5">
    <source>
        <dbReference type="ARBA" id="ARBA00023136"/>
    </source>
</evidence>
<evidence type="ECO:0000256" key="2">
    <source>
        <dbReference type="ARBA" id="ARBA00022475"/>
    </source>
</evidence>
<feature type="transmembrane region" description="Helical" evidence="7">
    <location>
        <begin position="90"/>
        <end position="107"/>
    </location>
</feature>
<comment type="caution">
    <text evidence="9">The sequence shown here is derived from an EMBL/GenBank/DDBJ whole genome shotgun (WGS) entry which is preliminary data.</text>
</comment>
<feature type="transmembrane region" description="Helical" evidence="7">
    <location>
        <begin position="113"/>
        <end position="140"/>
    </location>
</feature>
<feature type="transmembrane region" description="Helical" evidence="7">
    <location>
        <begin position="228"/>
        <end position="257"/>
    </location>
</feature>
<evidence type="ECO:0000256" key="6">
    <source>
        <dbReference type="ARBA" id="ARBA00043993"/>
    </source>
</evidence>
<comment type="similarity">
    <text evidence="6">Belongs to the YccS/YhfK family.</text>
</comment>
<feature type="transmembrane region" description="Helical" evidence="7">
    <location>
        <begin position="64"/>
        <end position="83"/>
    </location>
</feature>
<feature type="transmembrane region" description="Helical" evidence="7">
    <location>
        <begin position="38"/>
        <end position="58"/>
    </location>
</feature>
<organism evidence="9 10">
    <name type="scientific">Thermaerobacillus caldiproteolyticus</name>
    <dbReference type="NCBI Taxonomy" id="247480"/>
    <lineage>
        <taxon>Bacteria</taxon>
        <taxon>Bacillati</taxon>
        <taxon>Bacillota</taxon>
        <taxon>Bacilli</taxon>
        <taxon>Bacillales</taxon>
        <taxon>Anoxybacillaceae</taxon>
        <taxon>Thermaerobacillus</taxon>
    </lineage>
</organism>
<keyword evidence="10" id="KW-1185">Reference proteome</keyword>
<dbReference type="PANTHER" id="PTHR30509">
    <property type="entry name" value="P-HYDROXYBENZOIC ACID EFFLUX PUMP SUBUNIT-RELATED"/>
    <property type="match status" value="1"/>
</dbReference>
<gene>
    <name evidence="9" type="ORF">HNR31_002411</name>
</gene>
<keyword evidence="3 7" id="KW-0812">Transmembrane</keyword>
<keyword evidence="4 7" id="KW-1133">Transmembrane helix</keyword>
<sequence length="324" mass="36259">MPIIFGALIGHVEIGLIVALGGLFINPPNDNEPLKVEVLNYVQVIFTGFIAISLGASIGNNHSLLASIFLVFINGFVSLVGGINRTLAVNSVRFTIFFIIGTGISLPTQVNPFIIGLLFSLGSIWAAFISLFFSISYLFFMKQKKSSQSLSNNDSNADFPTQFRYWLFRLKKFQTWFYTIRLVLCLSIAQVIQLLSENPHAYWISLTIVLVLQRNTSSGPSRIYQRAVGTFFGVLIGGIVLIFPLSILWIIVIVALIGGVRSYLKVRNYAVYSMVMTPLLFILLSRGKQISFDLIIDRLMYTFVGCTITLVFGYYIWTGVEKQK</sequence>
<feature type="transmembrane region" description="Helical" evidence="7">
    <location>
        <begin position="299"/>
        <end position="317"/>
    </location>
</feature>
<evidence type="ECO:0000256" key="7">
    <source>
        <dbReference type="SAM" id="Phobius"/>
    </source>
</evidence>
<evidence type="ECO:0000313" key="10">
    <source>
        <dbReference type="Proteomes" id="UP000523087"/>
    </source>
</evidence>
<proteinExistence type="inferred from homology"/>
<evidence type="ECO:0000256" key="3">
    <source>
        <dbReference type="ARBA" id="ARBA00022692"/>
    </source>
</evidence>
<comment type="subcellular location">
    <subcellularLocation>
        <location evidence="1">Cell membrane</location>
        <topology evidence="1">Multi-pass membrane protein</topology>
    </subcellularLocation>
</comment>
<evidence type="ECO:0000313" key="9">
    <source>
        <dbReference type="EMBL" id="MBA2875621.1"/>
    </source>
</evidence>
<accession>A0A7W0C0G9</accession>
<keyword evidence="5 7" id="KW-0472">Membrane</keyword>
<protein>
    <submittedName>
        <fullName evidence="9">MFS family permease</fullName>
    </submittedName>
</protein>
<evidence type="ECO:0000256" key="4">
    <source>
        <dbReference type="ARBA" id="ARBA00022989"/>
    </source>
</evidence>
<dbReference type="InterPro" id="IPR049453">
    <property type="entry name" value="Memb_transporter_dom"/>
</dbReference>
<dbReference type="PANTHER" id="PTHR30509:SF9">
    <property type="entry name" value="MULTIDRUG RESISTANCE PROTEIN MDTO"/>
    <property type="match status" value="1"/>
</dbReference>
<feature type="transmembrane region" description="Helical" evidence="7">
    <location>
        <begin position="6"/>
        <end position="26"/>
    </location>
</feature>
<feature type="transmembrane region" description="Helical" evidence="7">
    <location>
        <begin position="269"/>
        <end position="287"/>
    </location>
</feature>
<evidence type="ECO:0000259" key="8">
    <source>
        <dbReference type="Pfam" id="PF13515"/>
    </source>
</evidence>
<dbReference type="RefSeq" id="WP_181556416.1">
    <property type="nucleotide sequence ID" value="NZ_JACDUT010000007.1"/>
</dbReference>
<dbReference type="Proteomes" id="UP000523087">
    <property type="component" value="Unassembled WGS sequence"/>
</dbReference>
<dbReference type="AlphaFoldDB" id="A0A7W0C0G9"/>
<feature type="domain" description="Integral membrane bound transporter" evidence="8">
    <location>
        <begin position="188"/>
        <end position="312"/>
    </location>
</feature>
<dbReference type="EMBL" id="JACDUT010000007">
    <property type="protein sequence ID" value="MBA2875621.1"/>
    <property type="molecule type" value="Genomic_DNA"/>
</dbReference>
<reference evidence="9 10" key="1">
    <citation type="submission" date="2020-07" db="EMBL/GenBank/DDBJ databases">
        <title>Genomic Encyclopedia of Type Strains, Phase IV (KMG-IV): sequencing the most valuable type-strain genomes for metagenomic binning, comparative biology and taxonomic classification.</title>
        <authorList>
            <person name="Goeker M."/>
        </authorList>
    </citation>
    <scope>NUCLEOTIDE SEQUENCE [LARGE SCALE GENOMIC DNA]</scope>
    <source>
        <strain evidence="9 10">DSM 15730</strain>
    </source>
</reference>
<keyword evidence="2" id="KW-1003">Cell membrane</keyword>